<organism evidence="2 3">
    <name type="scientific">Alternaria atra</name>
    <dbReference type="NCBI Taxonomy" id="119953"/>
    <lineage>
        <taxon>Eukaryota</taxon>
        <taxon>Fungi</taxon>
        <taxon>Dikarya</taxon>
        <taxon>Ascomycota</taxon>
        <taxon>Pezizomycotina</taxon>
        <taxon>Dothideomycetes</taxon>
        <taxon>Pleosporomycetidae</taxon>
        <taxon>Pleosporales</taxon>
        <taxon>Pleosporineae</taxon>
        <taxon>Pleosporaceae</taxon>
        <taxon>Alternaria</taxon>
        <taxon>Alternaria sect. Ulocladioides</taxon>
    </lineage>
</organism>
<feature type="region of interest" description="Disordered" evidence="1">
    <location>
        <begin position="214"/>
        <end position="275"/>
    </location>
</feature>
<name>A0A8J2I8Q9_9PLEO</name>
<feature type="compositionally biased region" description="Polar residues" evidence="1">
    <location>
        <begin position="299"/>
        <end position="309"/>
    </location>
</feature>
<reference evidence="2" key="1">
    <citation type="submission" date="2021-05" db="EMBL/GenBank/DDBJ databases">
        <authorList>
            <person name="Stam R."/>
        </authorList>
    </citation>
    <scope>NUCLEOTIDE SEQUENCE</scope>
    <source>
        <strain evidence="2">CS162</strain>
    </source>
</reference>
<gene>
    <name evidence="2" type="ORF">ALTATR162_LOCUS9057</name>
</gene>
<dbReference type="EMBL" id="CAJRGZ010000023">
    <property type="protein sequence ID" value="CAG5179148.1"/>
    <property type="molecule type" value="Genomic_DNA"/>
</dbReference>
<dbReference type="OrthoDB" id="3800277at2759"/>
<evidence type="ECO:0000313" key="2">
    <source>
        <dbReference type="EMBL" id="CAG5179148.1"/>
    </source>
</evidence>
<protein>
    <submittedName>
        <fullName evidence="2">Uncharacterized protein</fullName>
    </submittedName>
</protein>
<feature type="compositionally biased region" description="Basic and acidic residues" evidence="1">
    <location>
        <begin position="310"/>
        <end position="348"/>
    </location>
</feature>
<evidence type="ECO:0000313" key="3">
    <source>
        <dbReference type="Proteomes" id="UP000676310"/>
    </source>
</evidence>
<feature type="region of interest" description="Disordered" evidence="1">
    <location>
        <begin position="410"/>
        <end position="462"/>
    </location>
</feature>
<feature type="compositionally biased region" description="Basic and acidic residues" evidence="1">
    <location>
        <begin position="250"/>
        <end position="275"/>
    </location>
</feature>
<comment type="caution">
    <text evidence="2">The sequence shown here is derived from an EMBL/GenBank/DDBJ whole genome shotgun (WGS) entry which is preliminary data.</text>
</comment>
<feature type="compositionally biased region" description="Polar residues" evidence="1">
    <location>
        <begin position="411"/>
        <end position="422"/>
    </location>
</feature>
<dbReference type="Proteomes" id="UP000676310">
    <property type="component" value="Unassembled WGS sequence"/>
</dbReference>
<dbReference type="AlphaFoldDB" id="A0A8J2I8Q9"/>
<feature type="compositionally biased region" description="Basic and acidic residues" evidence="1">
    <location>
        <begin position="214"/>
        <end position="230"/>
    </location>
</feature>
<sequence>MSFRRAYGNFVNLGRLYSIPPWGSVPAFGLSRPQYNSVNLGVLYARSKSKYPTGYAYFEDGSVFILPFAWLPHDAFEARMKIAAQFVSGPTPKMQEIRKENPHAKRFIIINKDTKRLRENTFRILARNAQDGQRVSVVDPPFENVELALDPTEGRPISARFNDAPQLKYEHRLRNSEALETFRGTLVDGVLQPNVRLGNGLRLSLKPEILKPQITEKRRARNHEANRLRESVGLPPKAPAKLLDSLGMRSLRDRPLPPRVDKPKPSPRASPRDRDLELREAQLAQRERELIKLQQALLRQTMRNRSTPPRQERHPRSPPRDDSYSNTYRTREPTEARTSTEHDTTTADIEARKKALEQDEELLRYKRKAWLLEQKLAYATTRSPPRRHRGHQYDTEVQEHHVQYSPVYPSEQENVPDTQQDNDGVPDGFALDNSSSTEALEHLRSRIQLPTRRTIRSHGTPR</sequence>
<dbReference type="RefSeq" id="XP_043172625.1">
    <property type="nucleotide sequence ID" value="XM_043316690.1"/>
</dbReference>
<evidence type="ECO:0000256" key="1">
    <source>
        <dbReference type="SAM" id="MobiDB-lite"/>
    </source>
</evidence>
<feature type="compositionally biased region" description="Basic residues" evidence="1">
    <location>
        <begin position="453"/>
        <end position="462"/>
    </location>
</feature>
<keyword evidence="3" id="KW-1185">Reference proteome</keyword>
<dbReference type="GeneID" id="67021236"/>
<feature type="region of interest" description="Disordered" evidence="1">
    <location>
        <begin position="299"/>
        <end position="348"/>
    </location>
</feature>
<proteinExistence type="predicted"/>
<accession>A0A8J2I8Q9</accession>